<dbReference type="AlphaFoldDB" id="A0A9K3H616"/>
<comment type="caution">
    <text evidence="2">The sequence shown here is derived from an EMBL/GenBank/DDBJ whole genome shotgun (WGS) entry which is preliminary data.</text>
</comment>
<dbReference type="Gramene" id="mRNA:HanXRQr2_Chr14g0623721">
    <property type="protein sequence ID" value="CDS:HanXRQr2_Chr14g0623721.1"/>
    <property type="gene ID" value="HanXRQr2_Chr14g0623721"/>
</dbReference>
<reference evidence="2" key="1">
    <citation type="journal article" date="2017" name="Nature">
        <title>The sunflower genome provides insights into oil metabolism, flowering and Asterid evolution.</title>
        <authorList>
            <person name="Badouin H."/>
            <person name="Gouzy J."/>
            <person name="Grassa C.J."/>
            <person name="Murat F."/>
            <person name="Staton S.E."/>
            <person name="Cottret L."/>
            <person name="Lelandais-Briere C."/>
            <person name="Owens G.L."/>
            <person name="Carrere S."/>
            <person name="Mayjonade B."/>
            <person name="Legrand L."/>
            <person name="Gill N."/>
            <person name="Kane N.C."/>
            <person name="Bowers J.E."/>
            <person name="Hubner S."/>
            <person name="Bellec A."/>
            <person name="Berard A."/>
            <person name="Berges H."/>
            <person name="Blanchet N."/>
            <person name="Boniface M.C."/>
            <person name="Brunel D."/>
            <person name="Catrice O."/>
            <person name="Chaidir N."/>
            <person name="Claudel C."/>
            <person name="Donnadieu C."/>
            <person name="Faraut T."/>
            <person name="Fievet G."/>
            <person name="Helmstetter N."/>
            <person name="King M."/>
            <person name="Knapp S.J."/>
            <person name="Lai Z."/>
            <person name="Le Paslier M.C."/>
            <person name="Lippi Y."/>
            <person name="Lorenzon L."/>
            <person name="Mandel J.R."/>
            <person name="Marage G."/>
            <person name="Marchand G."/>
            <person name="Marquand E."/>
            <person name="Bret-Mestries E."/>
            <person name="Morien E."/>
            <person name="Nambeesan S."/>
            <person name="Nguyen T."/>
            <person name="Pegot-Espagnet P."/>
            <person name="Pouilly N."/>
            <person name="Raftis F."/>
            <person name="Sallet E."/>
            <person name="Schiex T."/>
            <person name="Thomas J."/>
            <person name="Vandecasteele C."/>
            <person name="Vares D."/>
            <person name="Vear F."/>
            <person name="Vautrin S."/>
            <person name="Crespi M."/>
            <person name="Mangin B."/>
            <person name="Burke J.M."/>
            <person name="Salse J."/>
            <person name="Munos S."/>
            <person name="Vincourt P."/>
            <person name="Rieseberg L.H."/>
            <person name="Langlade N.B."/>
        </authorList>
    </citation>
    <scope>NUCLEOTIDE SEQUENCE</scope>
    <source>
        <tissue evidence="2">Leaves</tissue>
    </source>
</reference>
<evidence type="ECO:0000313" key="3">
    <source>
        <dbReference type="Proteomes" id="UP000215914"/>
    </source>
</evidence>
<dbReference type="EMBL" id="MNCJ02000329">
    <property type="protein sequence ID" value="KAF5767383.1"/>
    <property type="molecule type" value="Genomic_DNA"/>
</dbReference>
<keyword evidence="3" id="KW-1185">Reference proteome</keyword>
<evidence type="ECO:0000256" key="1">
    <source>
        <dbReference type="SAM" id="Phobius"/>
    </source>
</evidence>
<name>A0A9K3H616_HELAN</name>
<dbReference type="OrthoDB" id="784633at2759"/>
<dbReference type="Proteomes" id="UP000215914">
    <property type="component" value="Unassembled WGS sequence"/>
</dbReference>
<dbReference type="PANTHER" id="PTHR34054:SF4">
    <property type="entry name" value="PROTEIN, PUTATIVE-RELATED"/>
    <property type="match status" value="1"/>
</dbReference>
<reference evidence="2" key="2">
    <citation type="submission" date="2020-06" db="EMBL/GenBank/DDBJ databases">
        <title>Helianthus annuus Genome sequencing and assembly Release 2.</title>
        <authorList>
            <person name="Gouzy J."/>
            <person name="Langlade N."/>
            <person name="Munos S."/>
        </authorList>
    </citation>
    <scope>NUCLEOTIDE SEQUENCE</scope>
    <source>
        <tissue evidence="2">Leaves</tissue>
    </source>
</reference>
<feature type="transmembrane region" description="Helical" evidence="1">
    <location>
        <begin position="6"/>
        <end position="30"/>
    </location>
</feature>
<gene>
    <name evidence="2" type="ORF">HanXRQr2_Chr14g0623721</name>
</gene>
<dbReference type="PANTHER" id="PTHR34054">
    <property type="entry name" value="EXPRESSED PROTEIN"/>
    <property type="match status" value="1"/>
</dbReference>
<proteinExistence type="predicted"/>
<sequence length="191" mass="21197">MSLGTLPIVLLVIFALSTVALIGSCLFVLWRRRSFHHRSSPAPPIRSRDATVNFFNFEAATKELQYFFRLKPLEPVELDPHDPPVKDTGGSSPDDQVVVDVFKLEEVHGLSRFLSTIKEDKEEVESTPDVDFSIKPVEVEEEDGVGVMVDEEVGHTKTVFSTPCDSPVFFTPVGSPLRDVMEPPVFIVSGP</sequence>
<evidence type="ECO:0000313" key="2">
    <source>
        <dbReference type="EMBL" id="KAF5767383.1"/>
    </source>
</evidence>
<keyword evidence="1" id="KW-0812">Transmembrane</keyword>
<keyword evidence="1" id="KW-0472">Membrane</keyword>
<organism evidence="2 3">
    <name type="scientific">Helianthus annuus</name>
    <name type="common">Common sunflower</name>
    <dbReference type="NCBI Taxonomy" id="4232"/>
    <lineage>
        <taxon>Eukaryota</taxon>
        <taxon>Viridiplantae</taxon>
        <taxon>Streptophyta</taxon>
        <taxon>Embryophyta</taxon>
        <taxon>Tracheophyta</taxon>
        <taxon>Spermatophyta</taxon>
        <taxon>Magnoliopsida</taxon>
        <taxon>eudicotyledons</taxon>
        <taxon>Gunneridae</taxon>
        <taxon>Pentapetalae</taxon>
        <taxon>asterids</taxon>
        <taxon>campanulids</taxon>
        <taxon>Asterales</taxon>
        <taxon>Asteraceae</taxon>
        <taxon>Asteroideae</taxon>
        <taxon>Heliantheae alliance</taxon>
        <taxon>Heliantheae</taxon>
        <taxon>Helianthus</taxon>
    </lineage>
</organism>
<protein>
    <recommendedName>
        <fullName evidence="4">Transmembrane protein</fullName>
    </recommendedName>
</protein>
<accession>A0A9K3H616</accession>
<evidence type="ECO:0008006" key="4">
    <source>
        <dbReference type="Google" id="ProtNLM"/>
    </source>
</evidence>
<dbReference type="InterPro" id="IPR045884">
    <property type="entry name" value="At5g59350-like"/>
</dbReference>
<keyword evidence="1" id="KW-1133">Transmembrane helix</keyword>